<sequence length="254" mass="28479">MKLIKSKFPRDTQMEVNKLEHRSGKKWTLPDLLDGLNEVIEEFEKLEDYCLPLPDHPRQNPVTTPTFVASVVLLTTSPPAVITVCLLRIVASSSQLTTCVGSVSTKDMLATNVDIPSVAAALVITISFCAAREILVRRLRRTTYALVIVRLRQTLRAAIVSLEVHLMNVPVTHHVHRLDPTPTVALHRHCEDLIDLEDLIDHEAWITTYVSGHPSVTVPRQFALPQGQPVILKDKQHQSTPSYNPRTIRNQSSE</sequence>
<dbReference type="AlphaFoldDB" id="A0A2G9TGJ5"/>
<feature type="transmembrane region" description="Helical" evidence="2">
    <location>
        <begin position="109"/>
        <end position="131"/>
    </location>
</feature>
<reference evidence="3 4" key="1">
    <citation type="submission" date="2015-09" db="EMBL/GenBank/DDBJ databases">
        <title>Draft genome of the parasitic nematode Teladorsagia circumcincta isolate WARC Sus (inbred).</title>
        <authorList>
            <person name="Mitreva M."/>
        </authorList>
    </citation>
    <scope>NUCLEOTIDE SEQUENCE [LARGE SCALE GENOMIC DNA]</scope>
    <source>
        <strain evidence="3 4">S</strain>
    </source>
</reference>
<accession>A0A2G9TGJ5</accession>
<feature type="region of interest" description="Disordered" evidence="1">
    <location>
        <begin position="233"/>
        <end position="254"/>
    </location>
</feature>
<protein>
    <submittedName>
        <fullName evidence="3">Uncharacterized protein</fullName>
    </submittedName>
</protein>
<evidence type="ECO:0000256" key="2">
    <source>
        <dbReference type="SAM" id="Phobius"/>
    </source>
</evidence>
<dbReference type="EMBL" id="KZ367791">
    <property type="protein sequence ID" value="PIO57086.1"/>
    <property type="molecule type" value="Genomic_DNA"/>
</dbReference>
<keyword evidence="2" id="KW-1133">Transmembrane helix</keyword>
<keyword evidence="2" id="KW-0472">Membrane</keyword>
<feature type="transmembrane region" description="Helical" evidence="2">
    <location>
        <begin position="67"/>
        <end position="89"/>
    </location>
</feature>
<organism evidence="3 4">
    <name type="scientific">Teladorsagia circumcincta</name>
    <name type="common">Brown stomach worm</name>
    <name type="synonym">Ostertagia circumcincta</name>
    <dbReference type="NCBI Taxonomy" id="45464"/>
    <lineage>
        <taxon>Eukaryota</taxon>
        <taxon>Metazoa</taxon>
        <taxon>Ecdysozoa</taxon>
        <taxon>Nematoda</taxon>
        <taxon>Chromadorea</taxon>
        <taxon>Rhabditida</taxon>
        <taxon>Rhabditina</taxon>
        <taxon>Rhabditomorpha</taxon>
        <taxon>Strongyloidea</taxon>
        <taxon>Trichostrongylidae</taxon>
        <taxon>Teladorsagia</taxon>
    </lineage>
</organism>
<keyword evidence="2" id="KW-0812">Transmembrane</keyword>
<evidence type="ECO:0000313" key="4">
    <source>
        <dbReference type="Proteomes" id="UP000230423"/>
    </source>
</evidence>
<evidence type="ECO:0000256" key="1">
    <source>
        <dbReference type="SAM" id="MobiDB-lite"/>
    </source>
</evidence>
<keyword evidence="4" id="KW-1185">Reference proteome</keyword>
<feature type="compositionally biased region" description="Polar residues" evidence="1">
    <location>
        <begin position="238"/>
        <end position="254"/>
    </location>
</feature>
<proteinExistence type="predicted"/>
<evidence type="ECO:0000313" key="3">
    <source>
        <dbReference type="EMBL" id="PIO57086.1"/>
    </source>
</evidence>
<dbReference type="Proteomes" id="UP000230423">
    <property type="component" value="Unassembled WGS sequence"/>
</dbReference>
<gene>
    <name evidence="3" type="ORF">TELCIR_21511</name>
</gene>
<name>A0A2G9TGJ5_TELCI</name>